<sequence>MLLNRRASKNVMLPKRPSDQSKISSNYGRAAYSTHNSLTINSSTTPFFEISRSIFTARDSTTKLMFSQSSVSTILIPKGGLSHRSLLRIVGTGHGTREHASRSKDSKASVPWSEQRVKSE</sequence>
<feature type="region of interest" description="Disordered" evidence="1">
    <location>
        <begin position="1"/>
        <end position="26"/>
    </location>
</feature>
<dbReference type="EMBL" id="QGKV02000299">
    <property type="protein sequence ID" value="KAF3590734.1"/>
    <property type="molecule type" value="Genomic_DNA"/>
</dbReference>
<evidence type="ECO:0000313" key="2">
    <source>
        <dbReference type="EMBL" id="KAF3590734.1"/>
    </source>
</evidence>
<reference evidence="2 3" key="1">
    <citation type="journal article" date="2020" name="BMC Genomics">
        <title>Intraspecific diversification of the crop wild relative Brassica cretica Lam. using demographic model selection.</title>
        <authorList>
            <person name="Kioukis A."/>
            <person name="Michalopoulou V.A."/>
            <person name="Briers L."/>
            <person name="Pirintsos S."/>
            <person name="Studholme D.J."/>
            <person name="Pavlidis P."/>
            <person name="Sarris P.F."/>
        </authorList>
    </citation>
    <scope>NUCLEOTIDE SEQUENCE [LARGE SCALE GENOMIC DNA]</scope>
    <source>
        <strain evidence="3">cv. PFS-1207/04</strain>
    </source>
</reference>
<feature type="region of interest" description="Disordered" evidence="1">
    <location>
        <begin position="92"/>
        <end position="120"/>
    </location>
</feature>
<dbReference type="Proteomes" id="UP000266723">
    <property type="component" value="Unassembled WGS sequence"/>
</dbReference>
<proteinExistence type="predicted"/>
<accession>A0ABQ7E1E9</accession>
<evidence type="ECO:0000313" key="3">
    <source>
        <dbReference type="Proteomes" id="UP000266723"/>
    </source>
</evidence>
<protein>
    <submittedName>
        <fullName evidence="2">Uncharacterized protein</fullName>
    </submittedName>
</protein>
<name>A0ABQ7E1E9_BRACR</name>
<comment type="caution">
    <text evidence="2">The sequence shown here is derived from an EMBL/GenBank/DDBJ whole genome shotgun (WGS) entry which is preliminary data.</text>
</comment>
<evidence type="ECO:0000256" key="1">
    <source>
        <dbReference type="SAM" id="MobiDB-lite"/>
    </source>
</evidence>
<feature type="compositionally biased region" description="Basic and acidic residues" evidence="1">
    <location>
        <begin position="95"/>
        <end position="107"/>
    </location>
</feature>
<organism evidence="2 3">
    <name type="scientific">Brassica cretica</name>
    <name type="common">Mustard</name>
    <dbReference type="NCBI Taxonomy" id="69181"/>
    <lineage>
        <taxon>Eukaryota</taxon>
        <taxon>Viridiplantae</taxon>
        <taxon>Streptophyta</taxon>
        <taxon>Embryophyta</taxon>
        <taxon>Tracheophyta</taxon>
        <taxon>Spermatophyta</taxon>
        <taxon>Magnoliopsida</taxon>
        <taxon>eudicotyledons</taxon>
        <taxon>Gunneridae</taxon>
        <taxon>Pentapetalae</taxon>
        <taxon>rosids</taxon>
        <taxon>malvids</taxon>
        <taxon>Brassicales</taxon>
        <taxon>Brassicaceae</taxon>
        <taxon>Brassiceae</taxon>
        <taxon>Brassica</taxon>
    </lineage>
</organism>
<gene>
    <name evidence="2" type="ORF">DY000_02025157</name>
</gene>
<keyword evidence="3" id="KW-1185">Reference proteome</keyword>